<dbReference type="AlphaFoldDB" id="A0A392TKH8"/>
<feature type="region of interest" description="Disordered" evidence="1">
    <location>
        <begin position="1"/>
        <end position="55"/>
    </location>
</feature>
<proteinExistence type="predicted"/>
<evidence type="ECO:0000313" key="3">
    <source>
        <dbReference type="Proteomes" id="UP000265520"/>
    </source>
</evidence>
<reference evidence="2 3" key="1">
    <citation type="journal article" date="2018" name="Front. Plant Sci.">
        <title>Red Clover (Trifolium pratense) and Zigzag Clover (T. medium) - A Picture of Genomic Similarities and Differences.</title>
        <authorList>
            <person name="Dluhosova J."/>
            <person name="Istvanek J."/>
            <person name="Nedelnik J."/>
            <person name="Repkova J."/>
        </authorList>
    </citation>
    <scope>NUCLEOTIDE SEQUENCE [LARGE SCALE GENOMIC DNA]</scope>
    <source>
        <strain evidence="3">cv. 10/8</strain>
        <tissue evidence="2">Leaf</tissue>
    </source>
</reference>
<evidence type="ECO:0000256" key="1">
    <source>
        <dbReference type="SAM" id="MobiDB-lite"/>
    </source>
</evidence>
<feature type="non-terminal residue" evidence="2">
    <location>
        <position position="55"/>
    </location>
</feature>
<dbReference type="Proteomes" id="UP000265520">
    <property type="component" value="Unassembled WGS sequence"/>
</dbReference>
<protein>
    <submittedName>
        <fullName evidence="2">Uncharacterized protein</fullName>
    </submittedName>
</protein>
<keyword evidence="3" id="KW-1185">Reference proteome</keyword>
<name>A0A392TKH8_9FABA</name>
<organism evidence="2 3">
    <name type="scientific">Trifolium medium</name>
    <dbReference type="NCBI Taxonomy" id="97028"/>
    <lineage>
        <taxon>Eukaryota</taxon>
        <taxon>Viridiplantae</taxon>
        <taxon>Streptophyta</taxon>
        <taxon>Embryophyta</taxon>
        <taxon>Tracheophyta</taxon>
        <taxon>Spermatophyta</taxon>
        <taxon>Magnoliopsida</taxon>
        <taxon>eudicotyledons</taxon>
        <taxon>Gunneridae</taxon>
        <taxon>Pentapetalae</taxon>
        <taxon>rosids</taxon>
        <taxon>fabids</taxon>
        <taxon>Fabales</taxon>
        <taxon>Fabaceae</taxon>
        <taxon>Papilionoideae</taxon>
        <taxon>50 kb inversion clade</taxon>
        <taxon>NPAAA clade</taxon>
        <taxon>Hologalegina</taxon>
        <taxon>IRL clade</taxon>
        <taxon>Trifolieae</taxon>
        <taxon>Trifolium</taxon>
    </lineage>
</organism>
<dbReference type="EMBL" id="LXQA010600693">
    <property type="protein sequence ID" value="MCI61482.1"/>
    <property type="molecule type" value="Genomic_DNA"/>
</dbReference>
<feature type="compositionally biased region" description="Basic and acidic residues" evidence="1">
    <location>
        <begin position="1"/>
        <end position="23"/>
    </location>
</feature>
<comment type="caution">
    <text evidence="2">The sequence shown here is derived from an EMBL/GenBank/DDBJ whole genome shotgun (WGS) entry which is preliminary data.</text>
</comment>
<accession>A0A392TKH8</accession>
<sequence length="55" mass="6492">MVDLDSRLSKRENKEEKRLRKDNEEDEEASKQILRPIPDENFELIPLGEDPNRGV</sequence>
<evidence type="ECO:0000313" key="2">
    <source>
        <dbReference type="EMBL" id="MCI61482.1"/>
    </source>
</evidence>